<protein>
    <submittedName>
        <fullName evidence="2">KIR protein</fullName>
    </submittedName>
</protein>
<sequence length="501" mass="55640">MIMKAIYRALQQSHFWNGCTNQCTNLYGGLNKDRFPQAKVLFDWYYNYTTILRNKEQNCRNYCTGNKCNTAYNTAHSTYTTLGRTCGSSGGESYCTDFKENPKEKPEYNPPQSLDCPAAPAPQDADTSTLPSQKIYNALDQGVGTSCILKGSKGNSSQLEVQLKGSLSPYGGDNWTWINKIIRNYCYACEGRGMGDSLSDSERFGFFYYWLGDKINKEQIKGRGSLSMVMGPIYGHLQNSISGCTCNNIYPNINKERFERAKTLFDWYYNYSKLQNSDECSKYCTENKCQQSFTATQKAYSQLSKDCPGTGNDKYCDKFKANYKKDGEYGQPKQLTCRTSPAQPTESLIRSDSNTGDEPLRSESQENGAILAGPPLLQPSVEPTQPTPQAAVSHPEGSSREEGGQGESSSSRGSAAAAAAPATLRGSTRKKRSTRSNFNNTLTEDSSTVASTLHSEESTIADSTHGSTIYNNDRSPSNSRRGTNTNRRQRQQNRNIGYQNM</sequence>
<dbReference type="AlphaFoldDB" id="A0A1B1DX14"/>
<feature type="compositionally biased region" description="Low complexity" evidence="1">
    <location>
        <begin position="407"/>
        <end position="422"/>
    </location>
</feature>
<dbReference type="InterPro" id="IPR008780">
    <property type="entry name" value="Plasmodium_Vir"/>
</dbReference>
<gene>
    <name evidence="2" type="ORF">PCOAH_00012870</name>
</gene>
<feature type="region of interest" description="Disordered" evidence="1">
    <location>
        <begin position="330"/>
        <end position="501"/>
    </location>
</feature>
<dbReference type="GeneID" id="30908013"/>
<feature type="compositionally biased region" description="Polar residues" evidence="1">
    <location>
        <begin position="437"/>
        <end position="473"/>
    </location>
</feature>
<name>A0A1B1DX14_9APIC</name>
<evidence type="ECO:0000313" key="2">
    <source>
        <dbReference type="EMBL" id="ANQ07169.1"/>
    </source>
</evidence>
<organism evidence="2 3">
    <name type="scientific">Plasmodium coatneyi</name>
    <dbReference type="NCBI Taxonomy" id="208452"/>
    <lineage>
        <taxon>Eukaryota</taxon>
        <taxon>Sar</taxon>
        <taxon>Alveolata</taxon>
        <taxon>Apicomplexa</taxon>
        <taxon>Aconoidasida</taxon>
        <taxon>Haemosporida</taxon>
        <taxon>Plasmodiidae</taxon>
        <taxon>Plasmodium</taxon>
    </lineage>
</organism>
<feature type="compositionally biased region" description="Polar residues" evidence="1">
    <location>
        <begin position="381"/>
        <end position="390"/>
    </location>
</feature>
<dbReference type="Proteomes" id="UP000092716">
    <property type="component" value="Chromosome 6"/>
</dbReference>
<feature type="compositionally biased region" description="Low complexity" evidence="1">
    <location>
        <begin position="474"/>
        <end position="486"/>
    </location>
</feature>
<feature type="compositionally biased region" description="Polar residues" evidence="1">
    <location>
        <begin position="333"/>
        <end position="356"/>
    </location>
</feature>
<evidence type="ECO:0000313" key="3">
    <source>
        <dbReference type="Proteomes" id="UP000092716"/>
    </source>
</evidence>
<reference evidence="3" key="1">
    <citation type="submission" date="2016-06" db="EMBL/GenBank/DDBJ databases">
        <title>First high quality genome sequence of Plasmodium coatneyi using continuous long reads from single molecule, real-time sequencing.</title>
        <authorList>
            <person name="Chien J.-T."/>
            <person name="Pakala S.B."/>
            <person name="Geraldo J.A."/>
            <person name="Lapp S.A."/>
            <person name="Barnwell J.W."/>
            <person name="Kissinger J.C."/>
            <person name="Galinski M.R."/>
            <person name="Humphrey J.C."/>
        </authorList>
    </citation>
    <scope>NUCLEOTIDE SEQUENCE [LARGE SCALE GENOMIC DNA]</scope>
    <source>
        <strain evidence="3">Hackeri</strain>
    </source>
</reference>
<keyword evidence="3" id="KW-1185">Reference proteome</keyword>
<dbReference type="EMBL" id="CP016244">
    <property type="protein sequence ID" value="ANQ07169.1"/>
    <property type="molecule type" value="Genomic_DNA"/>
</dbReference>
<feature type="region of interest" description="Disordered" evidence="1">
    <location>
        <begin position="100"/>
        <end position="128"/>
    </location>
</feature>
<dbReference type="RefSeq" id="XP_019913864.1">
    <property type="nucleotide sequence ID" value="XM_020058096.1"/>
</dbReference>
<proteinExistence type="predicted"/>
<dbReference type="KEGG" id="pcot:PCOAH_00012870"/>
<dbReference type="VEuPathDB" id="PlasmoDB:PCOAH_00012870"/>
<evidence type="ECO:0000256" key="1">
    <source>
        <dbReference type="SAM" id="MobiDB-lite"/>
    </source>
</evidence>
<dbReference type="Pfam" id="PF05795">
    <property type="entry name" value="Plasmodium_Vir"/>
    <property type="match status" value="1"/>
</dbReference>
<accession>A0A1B1DX14</accession>